<keyword evidence="1" id="KW-1133">Transmembrane helix</keyword>
<name>A0A8A1LGG5_AJEC8</name>
<keyword evidence="1" id="KW-0812">Transmembrane</keyword>
<dbReference type="Proteomes" id="UP000663419">
    <property type="component" value="Chromosome 3"/>
</dbReference>
<organism evidence="2 3">
    <name type="scientific">Ajellomyces capsulatus (strain H88)</name>
    <name type="common">Darling's disease fungus</name>
    <name type="synonym">Histoplasma capsulatum</name>
    <dbReference type="NCBI Taxonomy" id="544711"/>
    <lineage>
        <taxon>Eukaryota</taxon>
        <taxon>Fungi</taxon>
        <taxon>Dikarya</taxon>
        <taxon>Ascomycota</taxon>
        <taxon>Pezizomycotina</taxon>
        <taxon>Eurotiomycetes</taxon>
        <taxon>Eurotiomycetidae</taxon>
        <taxon>Onygenales</taxon>
        <taxon>Ajellomycetaceae</taxon>
        <taxon>Histoplasma</taxon>
    </lineage>
</organism>
<dbReference type="AlphaFoldDB" id="A0A8A1LGG5"/>
<sequence>MFFFLWGFYTILIQFIFRLCACIRVHTSDGFREPFCGDSDLRRVVNFPHVCTNLSCFFITFWFPIIFSAIGILARKRCAPSFTKQDVSYVS</sequence>
<evidence type="ECO:0000313" key="3">
    <source>
        <dbReference type="Proteomes" id="UP000663419"/>
    </source>
</evidence>
<evidence type="ECO:0000256" key="1">
    <source>
        <dbReference type="SAM" id="Phobius"/>
    </source>
</evidence>
<keyword evidence="1" id="KW-0472">Membrane</keyword>
<proteinExistence type="predicted"/>
<dbReference type="VEuPathDB" id="FungiDB:I7I53_00106"/>
<accession>A0A8A1LGG5</accession>
<feature type="transmembrane region" description="Helical" evidence="1">
    <location>
        <begin position="46"/>
        <end position="74"/>
    </location>
</feature>
<protein>
    <submittedName>
        <fullName evidence="2">Uncharacterized protein</fullName>
    </submittedName>
</protein>
<gene>
    <name evidence="2" type="ORF">I7I53_00106</name>
</gene>
<reference evidence="2" key="1">
    <citation type="submission" date="2021-01" db="EMBL/GenBank/DDBJ databases">
        <title>Chromosome-level genome assembly of a human fungal pathogen reveals clustering of transcriptionally co-regulated genes.</title>
        <authorList>
            <person name="Voorhies M."/>
            <person name="Cohen S."/>
            <person name="Shea T.P."/>
            <person name="Petrus S."/>
            <person name="Munoz J.F."/>
            <person name="Poplawski S."/>
            <person name="Goldman W.E."/>
            <person name="Michael T."/>
            <person name="Cuomo C.A."/>
            <person name="Sil A."/>
            <person name="Beyhan S."/>
        </authorList>
    </citation>
    <scope>NUCLEOTIDE SEQUENCE</scope>
    <source>
        <strain evidence="2">H88</strain>
    </source>
</reference>
<dbReference type="EMBL" id="CP069104">
    <property type="protein sequence ID" value="QSS52996.1"/>
    <property type="molecule type" value="Genomic_DNA"/>
</dbReference>
<evidence type="ECO:0000313" key="2">
    <source>
        <dbReference type="EMBL" id="QSS52996.1"/>
    </source>
</evidence>